<keyword evidence="3" id="KW-1185">Reference proteome</keyword>
<dbReference type="STRING" id="388413.ALPR1_14384"/>
<evidence type="ECO:0000313" key="3">
    <source>
        <dbReference type="Proteomes" id="UP000003919"/>
    </source>
</evidence>
<proteinExistence type="predicted"/>
<name>A3I028_9BACT</name>
<keyword evidence="1" id="KW-0732">Signal</keyword>
<dbReference type="EMBL" id="CM001023">
    <property type="protein sequence ID" value="EAZ79824.1"/>
    <property type="molecule type" value="Genomic_DNA"/>
</dbReference>
<reference evidence="2 3" key="1">
    <citation type="journal article" date="2011" name="J. Bacteriol.">
        <title>Complete genome sequence of Algoriphagus sp. PR1, bacterial prey of a colony-forming choanoflagellate.</title>
        <authorList>
            <person name="Alegado R.A."/>
            <person name="Ferriera S."/>
            <person name="Nusbaum C."/>
            <person name="Young S.K."/>
            <person name="Zeng Q."/>
            <person name="Imamovic A."/>
            <person name="Fairclough S.R."/>
            <person name="King N."/>
        </authorList>
    </citation>
    <scope>NUCLEOTIDE SEQUENCE [LARGE SCALE GENOMIC DNA]</scope>
    <source>
        <strain evidence="2 3">PR1</strain>
    </source>
</reference>
<dbReference type="eggNOG" id="ENOG502ZBDQ">
    <property type="taxonomic scope" value="Bacteria"/>
</dbReference>
<feature type="signal peptide" evidence="1">
    <location>
        <begin position="1"/>
        <end position="25"/>
    </location>
</feature>
<accession>A3I028</accession>
<gene>
    <name evidence="2" type="ORF">ALPR1_14384</name>
</gene>
<comment type="caution">
    <text evidence="2">The sequence shown here is derived from an EMBL/GenBank/DDBJ whole genome shotgun (WGS) entry which is preliminary data.</text>
</comment>
<dbReference type="Proteomes" id="UP000003919">
    <property type="component" value="Chromosome"/>
</dbReference>
<protein>
    <submittedName>
        <fullName evidence="2">Uncharacterized protein</fullName>
    </submittedName>
</protein>
<dbReference type="AlphaFoldDB" id="A3I028"/>
<dbReference type="EMBL" id="AAXU02000001">
    <property type="protein sequence ID" value="EAZ79824.1"/>
    <property type="molecule type" value="Genomic_DNA"/>
</dbReference>
<evidence type="ECO:0000256" key="1">
    <source>
        <dbReference type="SAM" id="SignalP"/>
    </source>
</evidence>
<organism evidence="2 3">
    <name type="scientific">Algoriphagus machipongonensis</name>
    <dbReference type="NCBI Taxonomy" id="388413"/>
    <lineage>
        <taxon>Bacteria</taxon>
        <taxon>Pseudomonadati</taxon>
        <taxon>Bacteroidota</taxon>
        <taxon>Cytophagia</taxon>
        <taxon>Cytophagales</taxon>
        <taxon>Cyclobacteriaceae</taxon>
        <taxon>Algoriphagus</taxon>
    </lineage>
</organism>
<sequence>MNTSSKTRILWMLLILLASLQYLNAQTISTSNNGRNQNFVYQDDNKKLKVESNGKIAISKDGKSISSISPGGFIKIEKTTFGNSRSITIKNDGSELQYEYKEGGRSKPFTPDGKAWLAEILPELMNSTTLGAEERVDRLYANGGAKAVLSQVDQMNGDFVKSRYLELLMKKNLSQAEISACIDKTISEIDSDHFQLEVYKSVSPNYFKDLNQLNKAIGALDSDHFKTELLKPIFKTKVMEGKGQESIELIKMVDSDHFKTEIAKSISFSSLSDQELKFMVDELIPAIDSDHFKNDLLKTAVEKGNMNEKRSLIILEGVKSMDSDHFKADLLTFLCRKQGSETIKTKIRETAIETIDSSHFLGEITRCTS</sequence>
<evidence type="ECO:0000313" key="2">
    <source>
        <dbReference type="EMBL" id="EAZ79824.1"/>
    </source>
</evidence>
<dbReference type="HOGENOM" id="CLU_749320_0_0_10"/>
<feature type="chain" id="PRO_5002652877" evidence="1">
    <location>
        <begin position="26"/>
        <end position="369"/>
    </location>
</feature>